<keyword evidence="2" id="KW-0812">Transmembrane</keyword>
<feature type="transmembrane region" description="Helical" evidence="2">
    <location>
        <begin position="122"/>
        <end position="141"/>
    </location>
</feature>
<dbReference type="AlphaFoldDB" id="A0A9N9A8R1"/>
<evidence type="ECO:0000256" key="2">
    <source>
        <dbReference type="SAM" id="Phobius"/>
    </source>
</evidence>
<feature type="compositionally biased region" description="Polar residues" evidence="1">
    <location>
        <begin position="211"/>
        <end position="224"/>
    </location>
</feature>
<keyword evidence="2" id="KW-0472">Membrane</keyword>
<dbReference type="EMBL" id="CAJVQA010001716">
    <property type="protein sequence ID" value="CAG8523751.1"/>
    <property type="molecule type" value="Genomic_DNA"/>
</dbReference>
<feature type="transmembrane region" description="Helical" evidence="2">
    <location>
        <begin position="63"/>
        <end position="84"/>
    </location>
</feature>
<feature type="compositionally biased region" description="Polar residues" evidence="1">
    <location>
        <begin position="171"/>
        <end position="183"/>
    </location>
</feature>
<comment type="caution">
    <text evidence="3">The sequence shown here is derived from an EMBL/GenBank/DDBJ whole genome shotgun (WGS) entry which is preliminary data.</text>
</comment>
<proteinExistence type="predicted"/>
<evidence type="ECO:0000313" key="3">
    <source>
        <dbReference type="EMBL" id="CAG8523751.1"/>
    </source>
</evidence>
<keyword evidence="4" id="KW-1185">Reference proteome</keyword>
<gene>
    <name evidence="3" type="ORF">CPELLU_LOCUS3514</name>
</gene>
<feature type="region of interest" description="Disordered" evidence="1">
    <location>
        <begin position="171"/>
        <end position="224"/>
    </location>
</feature>
<protein>
    <submittedName>
        <fullName evidence="3">256_t:CDS:1</fullName>
    </submittedName>
</protein>
<evidence type="ECO:0000256" key="1">
    <source>
        <dbReference type="SAM" id="MobiDB-lite"/>
    </source>
</evidence>
<evidence type="ECO:0000313" key="4">
    <source>
        <dbReference type="Proteomes" id="UP000789759"/>
    </source>
</evidence>
<accession>A0A9N9A8R1</accession>
<keyword evidence="2" id="KW-1133">Transmembrane helix</keyword>
<organism evidence="3 4">
    <name type="scientific">Cetraspora pellucida</name>
    <dbReference type="NCBI Taxonomy" id="1433469"/>
    <lineage>
        <taxon>Eukaryota</taxon>
        <taxon>Fungi</taxon>
        <taxon>Fungi incertae sedis</taxon>
        <taxon>Mucoromycota</taxon>
        <taxon>Glomeromycotina</taxon>
        <taxon>Glomeromycetes</taxon>
        <taxon>Diversisporales</taxon>
        <taxon>Gigasporaceae</taxon>
        <taxon>Cetraspora</taxon>
    </lineage>
</organism>
<name>A0A9N9A8R1_9GLOM</name>
<dbReference type="OrthoDB" id="2422418at2759"/>
<sequence>MIVNYTEITKLVIFSKLEDEDIRMDSTIEDIYLALTAITLLKDITFTCAICRGSYSLYKQRERARVCFIFILAWTVIPATYTVFLFQDLDSIPLICPRIYHYKSQILNQACMIRMLDFLLMWSYTALFYLTVLLEIIRYLFNHNSDDDLEDGQNEPKRSYRTLFSISDMSTHSENNVSSDKNVTPNNGHHSHHSSCSTTSNSPLSRPKPTYKNSLFSPPSHEQN</sequence>
<dbReference type="Proteomes" id="UP000789759">
    <property type="component" value="Unassembled WGS sequence"/>
</dbReference>
<feature type="compositionally biased region" description="Low complexity" evidence="1">
    <location>
        <begin position="184"/>
        <end position="202"/>
    </location>
</feature>
<reference evidence="3" key="1">
    <citation type="submission" date="2021-06" db="EMBL/GenBank/DDBJ databases">
        <authorList>
            <person name="Kallberg Y."/>
            <person name="Tangrot J."/>
            <person name="Rosling A."/>
        </authorList>
    </citation>
    <scope>NUCLEOTIDE SEQUENCE</scope>
    <source>
        <strain evidence="3">FL966</strain>
    </source>
</reference>